<reference evidence="3" key="1">
    <citation type="submission" date="2025-05" db="UniProtKB">
        <authorList>
            <consortium name="RefSeq"/>
        </authorList>
    </citation>
    <scope>NUCLEOTIDE SEQUENCE [LARGE SCALE GENOMIC DNA]</scope>
</reference>
<keyword evidence="3" id="KW-1185">Reference proteome</keyword>
<feature type="region of interest" description="Disordered" evidence="2">
    <location>
        <begin position="1"/>
        <end position="76"/>
    </location>
</feature>
<protein>
    <recommendedName>
        <fullName evidence="5">Core-binding (CB) domain-containing protein</fullName>
    </recommendedName>
</protein>
<reference evidence="4" key="2">
    <citation type="submission" date="2025-08" db="UniProtKB">
        <authorList>
            <consortium name="RefSeq"/>
        </authorList>
    </citation>
    <scope>IDENTIFICATION</scope>
</reference>
<dbReference type="GeneID" id="140704290"/>
<proteinExistence type="predicted"/>
<dbReference type="RefSeq" id="XP_072845162.1">
    <property type="nucleotide sequence ID" value="XM_072989061.1"/>
</dbReference>
<name>A0ABM5FIC5_9SAUR</name>
<dbReference type="SUPFAM" id="SSF47823">
    <property type="entry name" value="lambda integrase-like, N-terminal domain"/>
    <property type="match status" value="1"/>
</dbReference>
<feature type="region of interest" description="Disordered" evidence="2">
    <location>
        <begin position="99"/>
        <end position="132"/>
    </location>
</feature>
<gene>
    <name evidence="4" type="primary">LOC140704290</name>
</gene>
<evidence type="ECO:0008006" key="5">
    <source>
        <dbReference type="Google" id="ProtNLM"/>
    </source>
</evidence>
<dbReference type="Proteomes" id="UP001652642">
    <property type="component" value="Chromosome 2"/>
</dbReference>
<evidence type="ECO:0000256" key="1">
    <source>
        <dbReference type="ARBA" id="ARBA00023125"/>
    </source>
</evidence>
<feature type="region of interest" description="Disordered" evidence="2">
    <location>
        <begin position="278"/>
        <end position="303"/>
    </location>
</feature>
<organism evidence="3 4">
    <name type="scientific">Pogona vitticeps</name>
    <name type="common">central bearded dragon</name>
    <dbReference type="NCBI Taxonomy" id="103695"/>
    <lineage>
        <taxon>Eukaryota</taxon>
        <taxon>Metazoa</taxon>
        <taxon>Chordata</taxon>
        <taxon>Craniata</taxon>
        <taxon>Vertebrata</taxon>
        <taxon>Euteleostomi</taxon>
        <taxon>Lepidosauria</taxon>
        <taxon>Squamata</taxon>
        <taxon>Bifurcata</taxon>
        <taxon>Unidentata</taxon>
        <taxon>Episquamata</taxon>
        <taxon>Toxicofera</taxon>
        <taxon>Iguania</taxon>
        <taxon>Acrodonta</taxon>
        <taxon>Agamidae</taxon>
        <taxon>Amphibolurinae</taxon>
        <taxon>Pogona</taxon>
    </lineage>
</organism>
<evidence type="ECO:0000313" key="4">
    <source>
        <dbReference type="RefSeq" id="XP_072845162.1"/>
    </source>
</evidence>
<feature type="region of interest" description="Disordered" evidence="2">
    <location>
        <begin position="153"/>
        <end position="177"/>
    </location>
</feature>
<keyword evidence="1" id="KW-0238">DNA-binding</keyword>
<evidence type="ECO:0000313" key="3">
    <source>
        <dbReference type="Proteomes" id="UP001652642"/>
    </source>
</evidence>
<evidence type="ECO:0000256" key="2">
    <source>
        <dbReference type="SAM" id="MobiDB-lite"/>
    </source>
</evidence>
<feature type="compositionally biased region" description="Basic and acidic residues" evidence="2">
    <location>
        <begin position="278"/>
        <end position="287"/>
    </location>
</feature>
<sequence length="326" mass="35929">MSARKLQGNQKGKQRARKRPVPELSPPQSSSDEEAWPVWQKLQQQVAALERARLARAPPARGGEQPRRSTRNAKGHCRAKLWAIAQDIKSKVAILEAELQSDETSDDTVAPPERSGKSKVHTASESGASLAITGSRSKALEETNRVKTVAPPVPDAAVQGTRPVGQRGAGDPSPRGLVNWREEAERAINMALEPRTRSEYSEVSREFQKFRESVGLEQSWPIPVDHLQQFIVSLHRQGLAPGTIQDKLSALAFQAKARGLPEFSDDFRIRKMIEGLAKERDRAKDSRAPISPKLLKGTMGSGPTELIRIGTGFVGRKVRRSKMHSP</sequence>
<accession>A0ABM5FIC5</accession>
<feature type="compositionally biased region" description="Polar residues" evidence="2">
    <location>
        <begin position="121"/>
        <end position="132"/>
    </location>
</feature>
<dbReference type="InterPro" id="IPR010998">
    <property type="entry name" value="Integrase_recombinase_N"/>
</dbReference>
<dbReference type="Gene3D" id="1.10.150.130">
    <property type="match status" value="1"/>
</dbReference>